<sequence>MHYMKLHPLGQKQGRNEFVLRLQPSEAMYMKLTVKQPGFEMSTVQSELDLSYRQHYQGVVIPEGYECLILDTDELKAAWEIFTPLSRRIDNGEVRPIPYKPGSRGPAEADELLQNAGYDSVKFGVLVLKE</sequence>
<evidence type="ECO:0000256" key="2">
    <source>
        <dbReference type="ARBA" id="ARBA00013019"/>
    </source>
</evidence>
<dbReference type="Gene3D" id="3.30.360.10">
    <property type="entry name" value="Dihydrodipicolinate Reductase, domain 2"/>
    <property type="match status" value="1"/>
</dbReference>
<evidence type="ECO:0000313" key="7">
    <source>
        <dbReference type="EMBL" id="KAK4352270.1"/>
    </source>
</evidence>
<evidence type="ECO:0000256" key="4">
    <source>
        <dbReference type="ARBA" id="ARBA00023002"/>
    </source>
</evidence>
<organism evidence="7 8">
    <name type="scientific">Anisodus tanguticus</name>
    <dbReference type="NCBI Taxonomy" id="243964"/>
    <lineage>
        <taxon>Eukaryota</taxon>
        <taxon>Viridiplantae</taxon>
        <taxon>Streptophyta</taxon>
        <taxon>Embryophyta</taxon>
        <taxon>Tracheophyta</taxon>
        <taxon>Spermatophyta</taxon>
        <taxon>Magnoliopsida</taxon>
        <taxon>eudicotyledons</taxon>
        <taxon>Gunneridae</taxon>
        <taxon>Pentapetalae</taxon>
        <taxon>asterids</taxon>
        <taxon>lamiids</taxon>
        <taxon>Solanales</taxon>
        <taxon>Solanaceae</taxon>
        <taxon>Solanoideae</taxon>
        <taxon>Hyoscyameae</taxon>
        <taxon>Anisodus</taxon>
    </lineage>
</organism>
<dbReference type="GO" id="GO:0050661">
    <property type="term" value="F:NADP binding"/>
    <property type="evidence" value="ECO:0007669"/>
    <property type="project" value="InterPro"/>
</dbReference>
<dbReference type="GO" id="GO:0009051">
    <property type="term" value="P:pentose-phosphate shunt, oxidative branch"/>
    <property type="evidence" value="ECO:0007669"/>
    <property type="project" value="TreeGrafter"/>
</dbReference>
<keyword evidence="8" id="KW-1185">Reference proteome</keyword>
<evidence type="ECO:0000256" key="1">
    <source>
        <dbReference type="ARBA" id="ARBA00004921"/>
    </source>
</evidence>
<comment type="caution">
    <text evidence="7">The sequence shown here is derived from an EMBL/GenBank/DDBJ whole genome shotgun (WGS) entry which is preliminary data.</text>
</comment>
<keyword evidence="5" id="KW-0119">Carbohydrate metabolism</keyword>
<dbReference type="InterPro" id="IPR022675">
    <property type="entry name" value="G6P_DH_C"/>
</dbReference>
<proteinExistence type="predicted"/>
<reference evidence="7" key="1">
    <citation type="submission" date="2023-12" db="EMBL/GenBank/DDBJ databases">
        <title>Genome assembly of Anisodus tanguticus.</title>
        <authorList>
            <person name="Wang Y.-J."/>
        </authorList>
    </citation>
    <scope>NUCLEOTIDE SEQUENCE</scope>
    <source>
        <strain evidence="7">KB-2021</strain>
        <tissue evidence="7">Leaf</tissue>
    </source>
</reference>
<evidence type="ECO:0000259" key="6">
    <source>
        <dbReference type="Pfam" id="PF02781"/>
    </source>
</evidence>
<dbReference type="Proteomes" id="UP001291623">
    <property type="component" value="Unassembled WGS sequence"/>
</dbReference>
<dbReference type="AlphaFoldDB" id="A0AAE1V9E5"/>
<dbReference type="PANTHER" id="PTHR23429:SF0">
    <property type="entry name" value="GLUCOSE-6-PHOSPHATE 1-DEHYDROGENASE"/>
    <property type="match status" value="1"/>
</dbReference>
<dbReference type="GO" id="GO:0005829">
    <property type="term" value="C:cytosol"/>
    <property type="evidence" value="ECO:0007669"/>
    <property type="project" value="TreeGrafter"/>
</dbReference>
<dbReference type="EC" id="1.1.1.49" evidence="2"/>
<dbReference type="EMBL" id="JAVYJV010000015">
    <property type="protein sequence ID" value="KAK4352270.1"/>
    <property type="molecule type" value="Genomic_DNA"/>
</dbReference>
<accession>A0AAE1V9E5</accession>
<dbReference type="InterPro" id="IPR001282">
    <property type="entry name" value="G6P_DH"/>
</dbReference>
<feature type="domain" description="Glucose-6-phosphate dehydrogenase C-terminal" evidence="6">
    <location>
        <begin position="12"/>
        <end position="118"/>
    </location>
</feature>
<name>A0AAE1V9E5_9SOLA</name>
<dbReference type="Pfam" id="PF02781">
    <property type="entry name" value="G6PD_C"/>
    <property type="match status" value="1"/>
</dbReference>
<comment type="pathway">
    <text evidence="1">Carbohydrate degradation.</text>
</comment>
<evidence type="ECO:0000313" key="8">
    <source>
        <dbReference type="Proteomes" id="UP001291623"/>
    </source>
</evidence>
<gene>
    <name evidence="7" type="ORF">RND71_027788</name>
</gene>
<evidence type="ECO:0000256" key="5">
    <source>
        <dbReference type="ARBA" id="ARBA00023277"/>
    </source>
</evidence>
<keyword evidence="3" id="KW-0521">NADP</keyword>
<protein>
    <recommendedName>
        <fullName evidence="2">glucose-6-phosphate dehydrogenase (NADP(+))</fullName>
        <ecNumber evidence="2">1.1.1.49</ecNumber>
    </recommendedName>
</protein>
<keyword evidence="4" id="KW-0560">Oxidoreductase</keyword>
<dbReference type="GO" id="GO:0004345">
    <property type="term" value="F:glucose-6-phosphate dehydrogenase activity"/>
    <property type="evidence" value="ECO:0007669"/>
    <property type="project" value="UniProtKB-EC"/>
</dbReference>
<dbReference type="GO" id="GO:0006006">
    <property type="term" value="P:glucose metabolic process"/>
    <property type="evidence" value="ECO:0007669"/>
    <property type="project" value="InterPro"/>
</dbReference>
<dbReference type="SUPFAM" id="SSF55347">
    <property type="entry name" value="Glyceraldehyde-3-phosphate dehydrogenase-like, C-terminal domain"/>
    <property type="match status" value="1"/>
</dbReference>
<dbReference type="PANTHER" id="PTHR23429">
    <property type="entry name" value="GLUCOSE-6-PHOSPHATE 1-DEHYDROGENASE G6PD"/>
    <property type="match status" value="1"/>
</dbReference>
<evidence type="ECO:0000256" key="3">
    <source>
        <dbReference type="ARBA" id="ARBA00022857"/>
    </source>
</evidence>